<gene>
    <name evidence="1" type="ORF">S01H1_29723</name>
</gene>
<dbReference type="EMBL" id="BARS01018257">
    <property type="protein sequence ID" value="GAF92421.1"/>
    <property type="molecule type" value="Genomic_DNA"/>
</dbReference>
<organism evidence="1">
    <name type="scientific">marine sediment metagenome</name>
    <dbReference type="NCBI Taxonomy" id="412755"/>
    <lineage>
        <taxon>unclassified sequences</taxon>
        <taxon>metagenomes</taxon>
        <taxon>ecological metagenomes</taxon>
    </lineage>
</organism>
<dbReference type="AlphaFoldDB" id="X0TZ64"/>
<reference evidence="1" key="1">
    <citation type="journal article" date="2014" name="Front. Microbiol.">
        <title>High frequency of phylogenetically diverse reductive dehalogenase-homologous genes in deep subseafloor sedimentary metagenomes.</title>
        <authorList>
            <person name="Kawai M."/>
            <person name="Futagami T."/>
            <person name="Toyoda A."/>
            <person name="Takaki Y."/>
            <person name="Nishi S."/>
            <person name="Hori S."/>
            <person name="Arai W."/>
            <person name="Tsubouchi T."/>
            <person name="Morono Y."/>
            <person name="Uchiyama I."/>
            <person name="Ito T."/>
            <person name="Fujiyama A."/>
            <person name="Inagaki F."/>
            <person name="Takami H."/>
        </authorList>
    </citation>
    <scope>NUCLEOTIDE SEQUENCE</scope>
    <source>
        <strain evidence="1">Expedition CK06-06</strain>
    </source>
</reference>
<feature type="non-terminal residue" evidence="1">
    <location>
        <position position="1"/>
    </location>
</feature>
<name>X0TZ64_9ZZZZ</name>
<sequence>QWFNDATDANMFAIAALVRAATGFEFDGGIDYYIQYDRELSPLELQQIGQRGYGPEGPRWLPDR</sequence>
<evidence type="ECO:0000313" key="1">
    <source>
        <dbReference type="EMBL" id="GAF92421.1"/>
    </source>
</evidence>
<accession>X0TZ64</accession>
<proteinExistence type="predicted"/>
<protein>
    <submittedName>
        <fullName evidence="1">Uncharacterized protein</fullName>
    </submittedName>
</protein>
<comment type="caution">
    <text evidence="1">The sequence shown here is derived from an EMBL/GenBank/DDBJ whole genome shotgun (WGS) entry which is preliminary data.</text>
</comment>